<gene>
    <name evidence="1" type="ORF">ACCO45_003906</name>
</gene>
<dbReference type="Proteomes" id="UP001638806">
    <property type="component" value="Unassembled WGS sequence"/>
</dbReference>
<reference evidence="1" key="1">
    <citation type="submission" date="2024-12" db="EMBL/GenBank/DDBJ databases">
        <title>Comparative genomics and development of molecular markers within Purpureocillium lilacinum and among Purpureocillium species.</title>
        <authorList>
            <person name="Yeh Z.-Y."/>
            <person name="Ni N.-T."/>
            <person name="Lo P.-H."/>
            <person name="Mushyakhwo K."/>
            <person name="Lin C.-F."/>
            <person name="Nai Y.-S."/>
        </authorList>
    </citation>
    <scope>NUCLEOTIDE SEQUENCE</scope>
    <source>
        <strain evidence="1">NCHU-NPUST-175</strain>
    </source>
</reference>
<comment type="caution">
    <text evidence="1">The sequence shown here is derived from an EMBL/GenBank/DDBJ whole genome shotgun (WGS) entry which is preliminary data.</text>
</comment>
<name>A0ACC4E224_PURLI</name>
<proteinExistence type="predicted"/>
<accession>A0ACC4E224</accession>
<evidence type="ECO:0000313" key="2">
    <source>
        <dbReference type="Proteomes" id="UP001638806"/>
    </source>
</evidence>
<sequence length="264" mass="28187">MPRPSDPSSTRGQPPLGLQSTLRIITVTYCHMRCAQPAIASHHTAHRIPSIPLRAPARRIAPIAPLSDAHDESRRQPTVASIHGSMDASRAATAHPPRTKHAPALCCTTHRPALRPEVGRFGPSAHLGAVRAPVAAQRGPACLLHPVLSIPLPRDVHFCTSPPPARPPPIDRSTLCDLRGSVPVAAAAAAARMLRETPPLCDRSDSSKRGEWPALAFRSIRTSGSPDQAPVPCQEAAMLFTAPGSSIDGIYFVVDSRSLRGLRR</sequence>
<keyword evidence="2" id="KW-1185">Reference proteome</keyword>
<organism evidence="1 2">
    <name type="scientific">Purpureocillium lilacinum</name>
    <name type="common">Paecilomyces lilacinus</name>
    <dbReference type="NCBI Taxonomy" id="33203"/>
    <lineage>
        <taxon>Eukaryota</taxon>
        <taxon>Fungi</taxon>
        <taxon>Dikarya</taxon>
        <taxon>Ascomycota</taxon>
        <taxon>Pezizomycotina</taxon>
        <taxon>Sordariomycetes</taxon>
        <taxon>Hypocreomycetidae</taxon>
        <taxon>Hypocreales</taxon>
        <taxon>Ophiocordycipitaceae</taxon>
        <taxon>Purpureocillium</taxon>
    </lineage>
</organism>
<protein>
    <submittedName>
        <fullName evidence="1">Uncharacterized protein</fullName>
    </submittedName>
</protein>
<dbReference type="EMBL" id="JBGNUJ010000003">
    <property type="protein sequence ID" value="KAL3962383.1"/>
    <property type="molecule type" value="Genomic_DNA"/>
</dbReference>
<evidence type="ECO:0000313" key="1">
    <source>
        <dbReference type="EMBL" id="KAL3962383.1"/>
    </source>
</evidence>